<evidence type="ECO:0000256" key="6">
    <source>
        <dbReference type="ARBA" id="ARBA00022692"/>
    </source>
</evidence>
<evidence type="ECO:0000313" key="15">
    <source>
        <dbReference type="EMBL" id="OGG15558.1"/>
    </source>
</evidence>
<evidence type="ECO:0000256" key="9">
    <source>
        <dbReference type="ARBA" id="ARBA00022833"/>
    </source>
</evidence>
<dbReference type="GO" id="GO:0008237">
    <property type="term" value="F:metallopeptidase activity"/>
    <property type="evidence" value="ECO:0007669"/>
    <property type="project" value="UniProtKB-KW"/>
</dbReference>
<comment type="caution">
    <text evidence="15">The sequence shown here is derived from an EMBL/GenBank/DDBJ whole genome shotgun (WGS) entry which is preliminary data.</text>
</comment>
<protein>
    <recommendedName>
        <fullName evidence="14">Peptidase M50 domain-containing protein</fullName>
    </recommendedName>
</protein>
<dbReference type="PANTHER" id="PTHR35864">
    <property type="entry name" value="ZINC METALLOPROTEASE MJ0611-RELATED"/>
    <property type="match status" value="1"/>
</dbReference>
<evidence type="ECO:0000256" key="7">
    <source>
        <dbReference type="ARBA" id="ARBA00022723"/>
    </source>
</evidence>
<dbReference type="InterPro" id="IPR008915">
    <property type="entry name" value="Peptidase_M50"/>
</dbReference>
<keyword evidence="10 13" id="KW-1133">Transmembrane helix</keyword>
<evidence type="ECO:0000259" key="14">
    <source>
        <dbReference type="Pfam" id="PF02163"/>
    </source>
</evidence>
<accession>A0A1F5ZSY1</accession>
<dbReference type="Pfam" id="PF02163">
    <property type="entry name" value="Peptidase_M50"/>
    <property type="match status" value="1"/>
</dbReference>
<evidence type="ECO:0000256" key="12">
    <source>
        <dbReference type="ARBA" id="ARBA00023136"/>
    </source>
</evidence>
<evidence type="ECO:0000256" key="13">
    <source>
        <dbReference type="SAM" id="Phobius"/>
    </source>
</evidence>
<evidence type="ECO:0000256" key="3">
    <source>
        <dbReference type="ARBA" id="ARBA00007931"/>
    </source>
</evidence>
<comment type="similarity">
    <text evidence="3">Belongs to the peptidase M50B family.</text>
</comment>
<feature type="transmembrane region" description="Helical" evidence="13">
    <location>
        <begin position="59"/>
        <end position="78"/>
    </location>
</feature>
<comment type="cofactor">
    <cofactor evidence="1">
        <name>Zn(2+)</name>
        <dbReference type="ChEBI" id="CHEBI:29105"/>
    </cofactor>
</comment>
<keyword evidence="5" id="KW-0645">Protease</keyword>
<dbReference type="STRING" id="1798382.A3D77_05945"/>
<evidence type="ECO:0000313" key="16">
    <source>
        <dbReference type="Proteomes" id="UP000176923"/>
    </source>
</evidence>
<evidence type="ECO:0000256" key="5">
    <source>
        <dbReference type="ARBA" id="ARBA00022670"/>
    </source>
</evidence>
<dbReference type="EMBL" id="MFJL01000023">
    <property type="protein sequence ID" value="OGG15558.1"/>
    <property type="molecule type" value="Genomic_DNA"/>
</dbReference>
<evidence type="ECO:0000256" key="1">
    <source>
        <dbReference type="ARBA" id="ARBA00001947"/>
    </source>
</evidence>
<evidence type="ECO:0000256" key="4">
    <source>
        <dbReference type="ARBA" id="ARBA00022475"/>
    </source>
</evidence>
<dbReference type="InterPro" id="IPR044537">
    <property type="entry name" value="Rip2-like"/>
</dbReference>
<evidence type="ECO:0000256" key="2">
    <source>
        <dbReference type="ARBA" id="ARBA00004651"/>
    </source>
</evidence>
<dbReference type="PANTHER" id="PTHR35864:SF1">
    <property type="entry name" value="ZINC METALLOPROTEASE YWHC-RELATED"/>
    <property type="match status" value="1"/>
</dbReference>
<keyword evidence="12 13" id="KW-0472">Membrane</keyword>
<evidence type="ECO:0000256" key="10">
    <source>
        <dbReference type="ARBA" id="ARBA00022989"/>
    </source>
</evidence>
<feature type="transmembrane region" description="Helical" evidence="13">
    <location>
        <begin position="90"/>
        <end position="112"/>
    </location>
</feature>
<dbReference type="GO" id="GO:0006508">
    <property type="term" value="P:proteolysis"/>
    <property type="evidence" value="ECO:0007669"/>
    <property type="project" value="UniProtKB-KW"/>
</dbReference>
<organism evidence="15 16">
    <name type="scientific">Candidatus Gottesmanbacteria bacterium RIFCSPHIGHO2_02_FULL_39_11</name>
    <dbReference type="NCBI Taxonomy" id="1798382"/>
    <lineage>
        <taxon>Bacteria</taxon>
        <taxon>Candidatus Gottesmaniibacteriota</taxon>
    </lineage>
</organism>
<feature type="domain" description="Peptidase M50" evidence="14">
    <location>
        <begin position="127"/>
        <end position="162"/>
    </location>
</feature>
<keyword evidence="7" id="KW-0479">Metal-binding</keyword>
<keyword evidence="9" id="KW-0862">Zinc</keyword>
<sequence>MLLNLLFTNPIEFVILAGLLVMALSVHEFSHAAVADRLGDPTARLSGRVTLNPLAHLDPLGAILILIAGFGWGKPVMFDPFNLKHPQRDSALIALAGPCANLIMAILSSLLLRFFSFSPFPFFAFLYEIFSLFLYLNISLGVFNLIPVGPLDGFKVVAGLLPKKYYADWMSLERYGLIFLLLLVFPVFGGTAPVFMILSPIVNLLVNLLMPGRGGII</sequence>
<gene>
    <name evidence="15" type="ORF">A3D77_05945</name>
</gene>
<dbReference type="GO" id="GO:0005886">
    <property type="term" value="C:plasma membrane"/>
    <property type="evidence" value="ECO:0007669"/>
    <property type="project" value="UniProtKB-SubCell"/>
</dbReference>
<keyword evidence="4" id="KW-1003">Cell membrane</keyword>
<keyword evidence="11" id="KW-0482">Metalloprotease</keyword>
<dbReference type="Proteomes" id="UP000176923">
    <property type="component" value="Unassembled WGS sequence"/>
</dbReference>
<evidence type="ECO:0000256" key="8">
    <source>
        <dbReference type="ARBA" id="ARBA00022801"/>
    </source>
</evidence>
<dbReference type="CDD" id="cd06158">
    <property type="entry name" value="S2P-M50_like_1"/>
    <property type="match status" value="1"/>
</dbReference>
<reference evidence="15 16" key="1">
    <citation type="journal article" date="2016" name="Nat. Commun.">
        <title>Thousands of microbial genomes shed light on interconnected biogeochemical processes in an aquifer system.</title>
        <authorList>
            <person name="Anantharaman K."/>
            <person name="Brown C.T."/>
            <person name="Hug L.A."/>
            <person name="Sharon I."/>
            <person name="Castelle C.J."/>
            <person name="Probst A.J."/>
            <person name="Thomas B.C."/>
            <person name="Singh A."/>
            <person name="Wilkins M.J."/>
            <person name="Karaoz U."/>
            <person name="Brodie E.L."/>
            <person name="Williams K.H."/>
            <person name="Hubbard S.S."/>
            <person name="Banfield J.F."/>
        </authorList>
    </citation>
    <scope>NUCLEOTIDE SEQUENCE [LARGE SCALE GENOMIC DNA]</scope>
</reference>
<keyword evidence="6 13" id="KW-0812">Transmembrane</keyword>
<evidence type="ECO:0000256" key="11">
    <source>
        <dbReference type="ARBA" id="ARBA00023049"/>
    </source>
</evidence>
<dbReference type="AlphaFoldDB" id="A0A1F5ZSY1"/>
<keyword evidence="8" id="KW-0378">Hydrolase</keyword>
<feature type="transmembrane region" description="Helical" evidence="13">
    <location>
        <begin position="132"/>
        <end position="154"/>
    </location>
</feature>
<dbReference type="GO" id="GO:0046872">
    <property type="term" value="F:metal ion binding"/>
    <property type="evidence" value="ECO:0007669"/>
    <property type="project" value="UniProtKB-KW"/>
</dbReference>
<dbReference type="InterPro" id="IPR052348">
    <property type="entry name" value="Metallopeptidase_M50B"/>
</dbReference>
<feature type="transmembrane region" description="Helical" evidence="13">
    <location>
        <begin position="175"/>
        <end position="202"/>
    </location>
</feature>
<comment type="subcellular location">
    <subcellularLocation>
        <location evidence="2">Cell membrane</location>
        <topology evidence="2">Multi-pass membrane protein</topology>
    </subcellularLocation>
</comment>
<proteinExistence type="inferred from homology"/>
<name>A0A1F5ZSY1_9BACT</name>